<comment type="caution">
    <text evidence="3">The sequence shown here is derived from an EMBL/GenBank/DDBJ whole genome shotgun (WGS) entry which is preliminary data.</text>
</comment>
<keyword evidence="3" id="KW-0645">Protease</keyword>
<sequence length="1168" mass="130675">MIKASKFFLIIFLILLFIPLSFAADNTTDTNIGSVSGEILSSDYYFNASSDDDGNGTIDNPYNTIAENKLKQDSVNYLANGEYDLNFPLFNIDNSIFILGEDVTNTILKSNHTRIIINKGEVLTLQNLTLLNISIFNNGGYLNITNCIFKNSLSLGPENGIIKANLLSNNNLINSSFIGSYTKNSRAIYLFNSTLNANNICVYNFSSVFGGGVCSVLSNVTFNNFTAKNNNASYQGGVIYHLYGKFSIVNGSFTSNSAIYGGALFIDNSSSLTLNNIKFKNNYALKYAGALYSLLNLNKTVNNLTFFNNTALKYMDLYDTNIPNSVIGNGNYTLVNYNSTFNGTIPSFYDLRLEGLVSSVKAQGVGGNCWAFAALGALESCLLKATGKEYDLSEENMKNLMSLYSDYGWNRETNKGGFDDMAISYLVNWLGPIHEVDEVYNQNSILSQVFNSIFHIQNIIFLKRDNFTDNNAIKEAILKYGAVATQMHRNESYQKGNNHYYNGNMGCNHAVCIVGWDDSYSKNKFRIKPPGDGAWIVKNSWGSDWCGNGYFYVSYYDTKFAPVGRSDGSYTFILNDNIKYDKNYQYDIVGKTDYLLSNRTSVWYKNIFNSTDNEFLRAVSTYFEKKCNWELSIYVNNTLKLIKNGSSAAGYYTIDLGTYISLNPGDIFEVIFKITCSDVSFPISEKVSSNKVFYSPGISYFSWDGENWTDLYDFNYSYPGHTYKSQVACIKAFTLFNKTSPISVNYNESIDYGDALEIKIKLVNGSTGNLTIILDGKIYNLTINNASANISIANLSAGFYEFKIFYPGDNNHNPAFITNNLKVNKIKSVILANNTTLYYNGNFTAKLISSGKALVNEDVIIVINGNNYNLKSDVNGLIYTNLTLPAGNYQISIIYNGNTNYLSSNANFIITSLSSIESNNLKRGYNSDYDFKAKFLDKSGQALINTNVNFTVNNKKYIVKSDGFGVIYLKLKLNVGKYLISFTNPETLENNTNAVKIIKRLSANKDINAYFTAKTYYKVRVYGDDGKVVGAGEIVTFKINGKSYFIKTDSKGYAFLKVNLNPKKYKIAATYKGFKVLNNVVIKSLLITKNLSKKKAKTIKFTAKLVNNQGKILKNKKITFKFKGKTYKIKTNKKGVATLKLKNLKVGKYDIYSIYGKSKVKNTIIIKK</sequence>
<dbReference type="CDD" id="cd02619">
    <property type="entry name" value="Peptidase_C1"/>
    <property type="match status" value="1"/>
</dbReference>
<dbReference type="InterPro" id="IPR011050">
    <property type="entry name" value="Pectin_lyase_fold/virulence"/>
</dbReference>
<dbReference type="PANTHER" id="PTHR12411">
    <property type="entry name" value="CYSTEINE PROTEASE FAMILY C1-RELATED"/>
    <property type="match status" value="1"/>
</dbReference>
<evidence type="ECO:0000259" key="2">
    <source>
        <dbReference type="SMART" id="SM00645"/>
    </source>
</evidence>
<evidence type="ECO:0000256" key="1">
    <source>
        <dbReference type="ARBA" id="ARBA00008455"/>
    </source>
</evidence>
<dbReference type="STRING" id="66851.MBORA_10730"/>
<dbReference type="GO" id="GO:0008234">
    <property type="term" value="F:cysteine-type peptidase activity"/>
    <property type="evidence" value="ECO:0007669"/>
    <property type="project" value="InterPro"/>
</dbReference>
<dbReference type="RefSeq" id="WP_052331784.1">
    <property type="nucleotide sequence ID" value="NZ_CABMAB010000010.1"/>
</dbReference>
<dbReference type="SMART" id="SM00645">
    <property type="entry name" value="Pept_C1"/>
    <property type="match status" value="1"/>
</dbReference>
<dbReference type="AlphaFoldDB" id="A0A166B1P8"/>
<dbReference type="SUPFAM" id="SSF54001">
    <property type="entry name" value="Cysteine proteinases"/>
    <property type="match status" value="1"/>
</dbReference>
<comment type="similarity">
    <text evidence="1">Belongs to the peptidase C1 family.</text>
</comment>
<keyword evidence="4" id="KW-1185">Reference proteome</keyword>
<dbReference type="Proteomes" id="UP000077428">
    <property type="component" value="Unassembled WGS sequence"/>
</dbReference>
<dbReference type="PROSITE" id="PS00139">
    <property type="entry name" value="THIOL_PROTEASE_CYS"/>
    <property type="match status" value="1"/>
</dbReference>
<evidence type="ECO:0000313" key="3">
    <source>
        <dbReference type="EMBL" id="KZX12752.1"/>
    </source>
</evidence>
<name>A0A166B1P8_METOA</name>
<feature type="domain" description="Peptidase C1A papain C-terminal" evidence="2">
    <location>
        <begin position="345"/>
        <end position="558"/>
    </location>
</feature>
<dbReference type="InterPro" id="IPR040528">
    <property type="entry name" value="Lectin-like"/>
</dbReference>
<dbReference type="EMBL" id="LWMU01000064">
    <property type="protein sequence ID" value="KZX12752.1"/>
    <property type="molecule type" value="Genomic_DNA"/>
</dbReference>
<gene>
    <name evidence="3" type="ORF">MBORA_10730</name>
</gene>
<dbReference type="InterPro" id="IPR038765">
    <property type="entry name" value="Papain-like_cys_pep_sf"/>
</dbReference>
<dbReference type="Pfam" id="PF00112">
    <property type="entry name" value="Peptidase_C1"/>
    <property type="match status" value="1"/>
</dbReference>
<dbReference type="PATRIC" id="fig|66851.6.peg.1174"/>
<dbReference type="InterPro" id="IPR013128">
    <property type="entry name" value="Peptidase_C1A"/>
</dbReference>
<dbReference type="GO" id="GO:0006508">
    <property type="term" value="P:proteolysis"/>
    <property type="evidence" value="ECO:0007669"/>
    <property type="project" value="UniProtKB-KW"/>
</dbReference>
<accession>A0A166B1P8</accession>
<dbReference type="SUPFAM" id="SSF51126">
    <property type="entry name" value="Pectin lyase-like"/>
    <property type="match status" value="1"/>
</dbReference>
<reference evidence="4" key="1">
    <citation type="journal article" date="2016" name="Genome Announc.">
        <title>Draft Genome Sequences of Methanobrevibacter curvatus DSM11111, Methanobrevibacter cuticularis DSM11139, Methanobrevibacter filiformis DSM11501, and Methanobrevibacter oralis DSM7256.</title>
        <authorList>
            <person name="Poehlein A."/>
            <person name="Seedorf H."/>
        </authorList>
    </citation>
    <scope>NUCLEOTIDE SEQUENCE [LARGE SCALE GENOMIC DNA]</scope>
    <source>
        <strain evidence="4">DSM 7256 / JCM 30027 / ZR</strain>
    </source>
</reference>
<keyword evidence="3" id="KW-0378">Hydrolase</keyword>
<dbReference type="InterPro" id="IPR000668">
    <property type="entry name" value="Peptidase_C1A_C"/>
</dbReference>
<dbReference type="InterPro" id="IPR000169">
    <property type="entry name" value="Pept_cys_AS"/>
</dbReference>
<dbReference type="OrthoDB" id="78423at2157"/>
<dbReference type="Gene3D" id="3.90.70.10">
    <property type="entry name" value="Cysteine proteinases"/>
    <property type="match status" value="1"/>
</dbReference>
<proteinExistence type="inferred from homology"/>
<organism evidence="3 4">
    <name type="scientific">Methanobrevibacter oralis</name>
    <dbReference type="NCBI Taxonomy" id="66851"/>
    <lineage>
        <taxon>Archaea</taxon>
        <taxon>Methanobacteriati</taxon>
        <taxon>Methanobacteriota</taxon>
        <taxon>Methanomada group</taxon>
        <taxon>Methanobacteria</taxon>
        <taxon>Methanobacteriales</taxon>
        <taxon>Methanobacteriaceae</taxon>
        <taxon>Methanobrevibacter</taxon>
    </lineage>
</organism>
<protein>
    <submittedName>
        <fullName evidence="3">Papain family cysteine protease</fullName>
    </submittedName>
</protein>
<dbReference type="Pfam" id="PF18560">
    <property type="entry name" value="Lectin_like"/>
    <property type="match status" value="1"/>
</dbReference>
<evidence type="ECO:0000313" key="4">
    <source>
        <dbReference type="Proteomes" id="UP000077428"/>
    </source>
</evidence>